<dbReference type="KEGG" id="vnx:VNE69_09064"/>
<dbReference type="Gene3D" id="2.40.70.10">
    <property type="entry name" value="Acid Proteases"/>
    <property type="match status" value="1"/>
</dbReference>
<dbReference type="Proteomes" id="UP001334084">
    <property type="component" value="Chromosome 9"/>
</dbReference>
<accession>A0AAX4JEZ2</accession>
<name>A0AAX4JEZ2_9MICR</name>
<gene>
    <name evidence="1" type="ORF">VNE69_09064</name>
</gene>
<evidence type="ECO:0000313" key="1">
    <source>
        <dbReference type="EMBL" id="WUR04509.1"/>
    </source>
</evidence>
<dbReference type="SUPFAM" id="SSF50630">
    <property type="entry name" value="Acid proteases"/>
    <property type="match status" value="1"/>
</dbReference>
<keyword evidence="2" id="KW-1185">Reference proteome</keyword>
<dbReference type="RefSeq" id="XP_065330654.1">
    <property type="nucleotide sequence ID" value="XM_065474582.1"/>
</dbReference>
<reference evidence="1" key="1">
    <citation type="journal article" date="2024" name="BMC Genomics">
        <title>Functional annotation of a divergent genome using sequence and structure-based similarity.</title>
        <authorList>
            <person name="Svedberg D."/>
            <person name="Winiger R.R."/>
            <person name="Berg A."/>
            <person name="Sharma H."/>
            <person name="Tellgren-Roth C."/>
            <person name="Debrunner-Vossbrinck B.A."/>
            <person name="Vossbrinck C.R."/>
            <person name="Barandun J."/>
        </authorList>
    </citation>
    <scope>NUCLEOTIDE SEQUENCE</scope>
    <source>
        <strain evidence="1">Illinois isolate</strain>
    </source>
</reference>
<evidence type="ECO:0008006" key="3">
    <source>
        <dbReference type="Google" id="ProtNLM"/>
    </source>
</evidence>
<organism evidence="1 2">
    <name type="scientific">Vairimorpha necatrix</name>
    <dbReference type="NCBI Taxonomy" id="6039"/>
    <lineage>
        <taxon>Eukaryota</taxon>
        <taxon>Fungi</taxon>
        <taxon>Fungi incertae sedis</taxon>
        <taxon>Microsporidia</taxon>
        <taxon>Nosematidae</taxon>
        <taxon>Vairimorpha</taxon>
    </lineage>
</organism>
<protein>
    <recommendedName>
        <fullName evidence="3">Peptidase A2 domain-containing protein</fullName>
    </recommendedName>
</protein>
<dbReference type="EMBL" id="CP142734">
    <property type="protein sequence ID" value="WUR04509.1"/>
    <property type="molecule type" value="Genomic_DNA"/>
</dbReference>
<proteinExistence type="predicted"/>
<dbReference type="GeneID" id="90542343"/>
<dbReference type="AlphaFoldDB" id="A0AAX4JEZ2"/>
<evidence type="ECO:0000313" key="2">
    <source>
        <dbReference type="Proteomes" id="UP001334084"/>
    </source>
</evidence>
<dbReference type="InterPro" id="IPR021109">
    <property type="entry name" value="Peptidase_aspartic_dom_sf"/>
</dbReference>
<sequence>MNLRAYKQKLKIKSKVTNFVKKINKIDQIGQEVKEVVKKCKIKIRYLTNHTVSHIIIKKSLSGLKSIICEFASQCQDWSEFLRRTKEGFEGRTGEEGKYTYTIENYKINICSTNPCYIKVELNRKRHRALIDTGAIVLLIPARVLEGTNIRLTRSSTIIRAASGTPLMITERCIDKNFRAGDALITFGPTVTERAPDL</sequence>